<feature type="compositionally biased region" description="Pro residues" evidence="1">
    <location>
        <begin position="45"/>
        <end position="62"/>
    </location>
</feature>
<accession>A0A1H4ZXD7</accession>
<keyword evidence="2" id="KW-0732">Signal</keyword>
<keyword evidence="4" id="KW-1185">Reference proteome</keyword>
<evidence type="ECO:0000256" key="2">
    <source>
        <dbReference type="SAM" id="SignalP"/>
    </source>
</evidence>
<dbReference type="Proteomes" id="UP000183561">
    <property type="component" value="Unassembled WGS sequence"/>
</dbReference>
<dbReference type="RefSeq" id="WP_072945903.1">
    <property type="nucleotide sequence ID" value="NZ_CP070609.1"/>
</dbReference>
<feature type="region of interest" description="Disordered" evidence="1">
    <location>
        <begin position="25"/>
        <end position="82"/>
    </location>
</feature>
<protein>
    <submittedName>
        <fullName evidence="3">Uncharacterized protein</fullName>
    </submittedName>
</protein>
<reference evidence="4" key="1">
    <citation type="submission" date="2016-10" db="EMBL/GenBank/DDBJ databases">
        <authorList>
            <person name="Varghese N."/>
            <person name="Submissions S."/>
        </authorList>
    </citation>
    <scope>NUCLEOTIDE SEQUENCE [LARGE SCALE GENOMIC DNA]</scope>
    <source>
        <strain evidence="4">DSM 44498</strain>
    </source>
</reference>
<feature type="signal peptide" evidence="2">
    <location>
        <begin position="1"/>
        <end position="30"/>
    </location>
</feature>
<sequence>MNLKTSAARALVAGALGFTTLGLGAVPANADPWPPPLPGISVPDLGPPPGQPAKQPFFPPPGQLGQLPFFPPPGQLGQLPFVPPPGLWDKPWKWVR</sequence>
<feature type="chain" id="PRO_5043982956" evidence="2">
    <location>
        <begin position="31"/>
        <end position="96"/>
    </location>
</feature>
<dbReference type="AlphaFoldDB" id="A0A1H4ZXD7"/>
<name>A0A1H4ZXD7_9NOCA</name>
<gene>
    <name evidence="3" type="ORF">SAMN04490239_7873</name>
</gene>
<organism evidence="3 4">
    <name type="scientific">Rhodococcus koreensis</name>
    <dbReference type="NCBI Taxonomy" id="99653"/>
    <lineage>
        <taxon>Bacteria</taxon>
        <taxon>Bacillati</taxon>
        <taxon>Actinomycetota</taxon>
        <taxon>Actinomycetes</taxon>
        <taxon>Mycobacteriales</taxon>
        <taxon>Nocardiaceae</taxon>
        <taxon>Rhodococcus</taxon>
    </lineage>
</organism>
<evidence type="ECO:0000256" key="1">
    <source>
        <dbReference type="SAM" id="MobiDB-lite"/>
    </source>
</evidence>
<evidence type="ECO:0000313" key="3">
    <source>
        <dbReference type="EMBL" id="SED33980.1"/>
    </source>
</evidence>
<evidence type="ECO:0000313" key="4">
    <source>
        <dbReference type="Proteomes" id="UP000183561"/>
    </source>
</evidence>
<proteinExistence type="predicted"/>
<dbReference type="EMBL" id="FNSV01000005">
    <property type="protein sequence ID" value="SED33980.1"/>
    <property type="molecule type" value="Genomic_DNA"/>
</dbReference>